<reference evidence="7 8" key="1">
    <citation type="submission" date="2019-03" db="EMBL/GenBank/DDBJ databases">
        <title>Genomic Encyclopedia of Type Strains, Phase IV (KMG-IV): sequencing the most valuable type-strain genomes for metagenomic binning, comparative biology and taxonomic classification.</title>
        <authorList>
            <person name="Goeker M."/>
        </authorList>
    </citation>
    <scope>NUCLEOTIDE SEQUENCE [LARGE SCALE GENOMIC DNA]</scope>
    <source>
        <strain evidence="7 8">DSM 5604</strain>
    </source>
</reference>
<dbReference type="PANTHER" id="PTHR42986">
    <property type="entry name" value="BENZALDEHYDE DEHYDROGENASE YFMT"/>
    <property type="match status" value="1"/>
</dbReference>
<keyword evidence="2 5" id="KW-0560">Oxidoreductase</keyword>
<evidence type="ECO:0000256" key="3">
    <source>
        <dbReference type="ARBA" id="ARBA00023027"/>
    </source>
</evidence>
<evidence type="ECO:0000313" key="8">
    <source>
        <dbReference type="Proteomes" id="UP000295729"/>
    </source>
</evidence>
<feature type="domain" description="Aldehyde dehydrogenase" evidence="6">
    <location>
        <begin position="32"/>
        <end position="481"/>
    </location>
</feature>
<name>A0A4V3DGL3_9GAMM</name>
<dbReference type="FunFam" id="3.40.309.10:FF:000010">
    <property type="entry name" value="Gamma-aminobutyraldehyde dehydrogenase"/>
    <property type="match status" value="1"/>
</dbReference>
<evidence type="ECO:0000256" key="5">
    <source>
        <dbReference type="RuleBase" id="RU003345"/>
    </source>
</evidence>
<keyword evidence="3" id="KW-0520">NAD</keyword>
<dbReference type="InterPro" id="IPR015590">
    <property type="entry name" value="Aldehyde_DH_dom"/>
</dbReference>
<dbReference type="InterPro" id="IPR016161">
    <property type="entry name" value="Ald_DH/histidinol_DH"/>
</dbReference>
<dbReference type="AlphaFoldDB" id="A0A4V3DGL3"/>
<evidence type="ECO:0000256" key="2">
    <source>
        <dbReference type="ARBA" id="ARBA00023002"/>
    </source>
</evidence>
<dbReference type="InterPro" id="IPR016163">
    <property type="entry name" value="Ald_DH_C"/>
</dbReference>
<proteinExistence type="inferred from homology"/>
<dbReference type="SUPFAM" id="SSF53720">
    <property type="entry name" value="ALDH-like"/>
    <property type="match status" value="1"/>
</dbReference>
<protein>
    <submittedName>
        <fullName evidence="7">Acyl-CoA reductase-like NAD-dependent aldehyde dehydrogenase</fullName>
    </submittedName>
</protein>
<dbReference type="EMBL" id="SNZA01000001">
    <property type="protein sequence ID" value="TDR14761.1"/>
    <property type="molecule type" value="Genomic_DNA"/>
</dbReference>
<dbReference type="InterPro" id="IPR029510">
    <property type="entry name" value="Ald_DH_CS_GLU"/>
</dbReference>
<dbReference type="InterPro" id="IPR016160">
    <property type="entry name" value="Ald_DH_CS_CYS"/>
</dbReference>
<dbReference type="Gene3D" id="3.40.309.10">
    <property type="entry name" value="Aldehyde Dehydrogenase, Chain A, domain 2"/>
    <property type="match status" value="1"/>
</dbReference>
<dbReference type="Proteomes" id="UP000295729">
    <property type="component" value="Unassembled WGS sequence"/>
</dbReference>
<organism evidence="7 8">
    <name type="scientific">Marinomonas communis</name>
    <dbReference type="NCBI Taxonomy" id="28254"/>
    <lineage>
        <taxon>Bacteria</taxon>
        <taxon>Pseudomonadati</taxon>
        <taxon>Pseudomonadota</taxon>
        <taxon>Gammaproteobacteria</taxon>
        <taxon>Oceanospirillales</taxon>
        <taxon>Oceanospirillaceae</taxon>
        <taxon>Marinomonas</taxon>
    </lineage>
</organism>
<gene>
    <name evidence="7" type="ORF">C8D85_0107</name>
</gene>
<evidence type="ECO:0000256" key="1">
    <source>
        <dbReference type="ARBA" id="ARBA00009986"/>
    </source>
</evidence>
<evidence type="ECO:0000259" key="6">
    <source>
        <dbReference type="Pfam" id="PF00171"/>
    </source>
</evidence>
<sequence length="483" mass="52557">MAHSATANKQQNKVVNLFIDGEFRPALDGHFFERLNPSTQLPACYVADGNKRDAQQMVFAATRSFESWASLSLEARIHIFQQAKQLLPSFSERIANAMRNEIGATNDWIHFNLKVCIDVIDAAIDLAHKHPINVPSKMSSDGYQLRQPAGICLAIAPWNAPIALGMRAIIFPLIFGNTVIFKASDMSPETHILIAELLHAAGLPAGVLNVINNAPEQSEDVIRFLISSPAIRRINFTGSTRVGRIIAGMAAQNLKRCLLELGGKSPAIILQDADLEQACDAVIHGAFLNQGQICMATDRIIVEQAIADDFTTLLVEKAKKLQAQSPNHEDCKLGPVASPSIAQRLSELIEDALNQGARLLTGTAIQGQFIDATLIDRITPMMRMYSEECFGPIAGIYPVDSVDEAISLANDCEYGLAAAIFSRDHALAQSIAQRLESGVCHINSSTVRDNPKQPFGGLKASGYGRFGGDASIDEFTELRWITL</sequence>
<comment type="similarity">
    <text evidence="1 5">Belongs to the aldehyde dehydrogenase family.</text>
</comment>
<evidence type="ECO:0000256" key="4">
    <source>
        <dbReference type="PROSITE-ProRule" id="PRU10007"/>
    </source>
</evidence>
<evidence type="ECO:0000313" key="7">
    <source>
        <dbReference type="EMBL" id="TDR14761.1"/>
    </source>
</evidence>
<dbReference type="InterPro" id="IPR016162">
    <property type="entry name" value="Ald_DH_N"/>
</dbReference>
<dbReference type="Gene3D" id="3.40.605.10">
    <property type="entry name" value="Aldehyde Dehydrogenase, Chain A, domain 1"/>
    <property type="match status" value="1"/>
</dbReference>
<feature type="active site" evidence="4">
    <location>
        <position position="260"/>
    </location>
</feature>
<dbReference type="RefSeq" id="WP_133559412.1">
    <property type="nucleotide sequence ID" value="NZ_SNZA01000001.1"/>
</dbReference>
<dbReference type="PANTHER" id="PTHR42986:SF1">
    <property type="entry name" value="BENZALDEHYDE DEHYDROGENASE YFMT"/>
    <property type="match status" value="1"/>
</dbReference>
<accession>A0A4V3DGL3</accession>
<dbReference type="PROSITE" id="PS00687">
    <property type="entry name" value="ALDEHYDE_DEHYDR_GLU"/>
    <property type="match status" value="1"/>
</dbReference>
<dbReference type="OrthoDB" id="9812625at2"/>
<dbReference type="Pfam" id="PF00171">
    <property type="entry name" value="Aldedh"/>
    <property type="match status" value="1"/>
</dbReference>
<dbReference type="PROSITE" id="PS00070">
    <property type="entry name" value="ALDEHYDE_DEHYDR_CYS"/>
    <property type="match status" value="1"/>
</dbReference>
<dbReference type="GO" id="GO:0016620">
    <property type="term" value="F:oxidoreductase activity, acting on the aldehyde or oxo group of donors, NAD or NADP as acceptor"/>
    <property type="evidence" value="ECO:0007669"/>
    <property type="project" value="InterPro"/>
</dbReference>
<keyword evidence="8" id="KW-1185">Reference proteome</keyword>
<comment type="caution">
    <text evidence="7">The sequence shown here is derived from an EMBL/GenBank/DDBJ whole genome shotgun (WGS) entry which is preliminary data.</text>
</comment>